<dbReference type="Proteomes" id="UP001519887">
    <property type="component" value="Unassembled WGS sequence"/>
</dbReference>
<sequence>MKNVKWLSASLSMVIAGTIVISGCTSSNNNKNQAAEPAGQAADTQSSQTKNDYTVNVFTTRIQPDPNSEVMKQVNEKLGLNLKITAVPDADYDTKLNLFVASGDMPDVYSGYTSSSDALFNTAANLTEDEVKQYAPNIYASFVSRAGAQKDHVLDLWSKDGQLKGFSNGALGNSLPYGVAVRSDILAELGVGMPKTIADWDNVLKKYKEKYPDNYPITVQNGGEGQAMYYFLSAYGVRRDAWVYKDNTIQYAPFMPGMRDALIQLNKWYEAGYINPEYYTMYQNTSAPVNEFVKGNALFYQYYNTTFQISPPFDEGSIGAQLTANFPNAKLEWAPFPTLGDGSKALVANAPMFTNITFFSKKLEQDRDKLHAILTAWDKIFSDPQMYTLVKYGLKDTHYTTVNGAMVTKQEFSTNDAKAKEGFGWPFNSGFDATDEVNKVVLPPFVQENRQKLLFDDNGLYSQKNVDYLVTTDKPTVEGPITSEAGENLDVRNQTYLTQWNTMFTSVIVGEKKIEDFDSFIADWKKQIGDELVSSANRLYNK</sequence>
<evidence type="ECO:0000256" key="1">
    <source>
        <dbReference type="ARBA" id="ARBA00022729"/>
    </source>
</evidence>
<keyword evidence="1 3" id="KW-0732">Signal</keyword>
<dbReference type="Gene3D" id="3.40.190.10">
    <property type="entry name" value="Periplasmic binding protein-like II"/>
    <property type="match status" value="2"/>
</dbReference>
<gene>
    <name evidence="4" type="ORF">K0U00_03040</name>
</gene>
<dbReference type="PROSITE" id="PS51257">
    <property type="entry name" value="PROKAR_LIPOPROTEIN"/>
    <property type="match status" value="1"/>
</dbReference>
<evidence type="ECO:0000256" key="3">
    <source>
        <dbReference type="SAM" id="SignalP"/>
    </source>
</evidence>
<evidence type="ECO:0000313" key="5">
    <source>
        <dbReference type="Proteomes" id="UP001519887"/>
    </source>
</evidence>
<dbReference type="InterPro" id="IPR050490">
    <property type="entry name" value="Bact_solute-bd_prot1"/>
</dbReference>
<feature type="signal peptide" evidence="3">
    <location>
        <begin position="1"/>
        <end position="21"/>
    </location>
</feature>
<evidence type="ECO:0000313" key="4">
    <source>
        <dbReference type="EMBL" id="MBW7453017.1"/>
    </source>
</evidence>
<comment type="caution">
    <text evidence="4">The sequence shown here is derived from an EMBL/GenBank/DDBJ whole genome shotgun (WGS) entry which is preliminary data.</text>
</comment>
<organism evidence="4 5">
    <name type="scientific">Paenibacillus sepulcri</name>
    <dbReference type="NCBI Taxonomy" id="359917"/>
    <lineage>
        <taxon>Bacteria</taxon>
        <taxon>Bacillati</taxon>
        <taxon>Bacillota</taxon>
        <taxon>Bacilli</taxon>
        <taxon>Bacillales</taxon>
        <taxon>Paenibacillaceae</taxon>
        <taxon>Paenibacillus</taxon>
    </lineage>
</organism>
<dbReference type="PANTHER" id="PTHR43649:SF33">
    <property type="entry name" value="POLYGALACTURONAN_RHAMNOGALACTURONAN-BINDING PROTEIN YTCQ"/>
    <property type="match status" value="1"/>
</dbReference>
<dbReference type="EMBL" id="JAHZIK010000033">
    <property type="protein sequence ID" value="MBW7453017.1"/>
    <property type="molecule type" value="Genomic_DNA"/>
</dbReference>
<dbReference type="RefSeq" id="WP_210044812.1">
    <property type="nucleotide sequence ID" value="NZ_JBHLVU010000029.1"/>
</dbReference>
<proteinExistence type="predicted"/>
<feature type="region of interest" description="Disordered" evidence="2">
    <location>
        <begin position="30"/>
        <end position="50"/>
    </location>
</feature>
<dbReference type="PANTHER" id="PTHR43649">
    <property type="entry name" value="ARABINOSE-BINDING PROTEIN-RELATED"/>
    <property type="match status" value="1"/>
</dbReference>
<keyword evidence="5" id="KW-1185">Reference proteome</keyword>
<name>A0ABS7BWP5_9BACL</name>
<dbReference type="SUPFAM" id="SSF53850">
    <property type="entry name" value="Periplasmic binding protein-like II"/>
    <property type="match status" value="1"/>
</dbReference>
<feature type="chain" id="PRO_5046819044" evidence="3">
    <location>
        <begin position="22"/>
        <end position="542"/>
    </location>
</feature>
<accession>A0ABS7BWP5</accession>
<evidence type="ECO:0000256" key="2">
    <source>
        <dbReference type="SAM" id="MobiDB-lite"/>
    </source>
</evidence>
<protein>
    <submittedName>
        <fullName evidence="4">Extracellular solute-binding protein</fullName>
    </submittedName>
</protein>
<reference evidence="4 5" key="1">
    <citation type="submission" date="2021-07" db="EMBL/GenBank/DDBJ databases">
        <title>Paenibacillus radiodurans sp. nov., isolated from the southeastern edge of Tengger Desert.</title>
        <authorList>
            <person name="Zhang G."/>
        </authorList>
    </citation>
    <scope>NUCLEOTIDE SEQUENCE [LARGE SCALE GENOMIC DNA]</scope>
    <source>
        <strain evidence="4 5">CCM 7311</strain>
    </source>
</reference>